<dbReference type="AlphaFoldDB" id="A0A0M4D7Q8"/>
<dbReference type="Pfam" id="PF12838">
    <property type="entry name" value="Fer4_7"/>
    <property type="match status" value="1"/>
</dbReference>
<dbReference type="PATRIC" id="fig|1603606.3.peg.2668"/>
<dbReference type="PANTHER" id="PTHR43687">
    <property type="entry name" value="ADENYLYLSULFATE REDUCTASE, BETA SUBUNIT"/>
    <property type="match status" value="1"/>
</dbReference>
<dbReference type="InterPro" id="IPR050572">
    <property type="entry name" value="Fe-S_Ferredoxin"/>
</dbReference>
<dbReference type="GO" id="GO:0051539">
    <property type="term" value="F:4 iron, 4 sulfur cluster binding"/>
    <property type="evidence" value="ECO:0007669"/>
    <property type="project" value="UniProtKB-KW"/>
</dbReference>
<evidence type="ECO:0000256" key="3">
    <source>
        <dbReference type="ARBA" id="ARBA00023004"/>
    </source>
</evidence>
<dbReference type="OrthoDB" id="9794954at2"/>
<dbReference type="NCBIfam" id="NF040864">
    <property type="entry name" value="HgcB_ferredoxin"/>
    <property type="match status" value="1"/>
</dbReference>
<protein>
    <submittedName>
        <fullName evidence="6">Ferredoxin/putative cobalamin-HgcA reductase HgcB</fullName>
    </submittedName>
</protein>
<dbReference type="EMBL" id="CP010802">
    <property type="protein sequence ID" value="ALC17222.1"/>
    <property type="molecule type" value="Genomic_DNA"/>
</dbReference>
<dbReference type="STRING" id="1603606.DSOUD_2469"/>
<name>A0A0M4D7Q8_9BACT</name>
<evidence type="ECO:0000313" key="7">
    <source>
        <dbReference type="Proteomes" id="UP000057158"/>
    </source>
</evidence>
<dbReference type="InterPro" id="IPR017896">
    <property type="entry name" value="4Fe4S_Fe-S-bd"/>
</dbReference>
<dbReference type="PROSITE" id="PS51379">
    <property type="entry name" value="4FE4S_FER_2"/>
    <property type="match status" value="2"/>
</dbReference>
<reference evidence="6 7" key="1">
    <citation type="submission" date="2015-07" db="EMBL/GenBank/DDBJ databases">
        <title>Isolation and Genomic Characterization of a Novel Halophilic Metal-Reducing Deltaproteobacterium from the Deep Subsurface.</title>
        <authorList>
            <person name="Badalamenti J.P."/>
            <person name="Summers Z.M."/>
            <person name="Gralnick J.A."/>
            <person name="Bond D.R."/>
        </authorList>
    </citation>
    <scope>NUCLEOTIDE SEQUENCE [LARGE SCALE GENOMIC DNA]</scope>
    <source>
        <strain evidence="6 7">WTL</strain>
    </source>
</reference>
<feature type="domain" description="4Fe-4S ferredoxin-type" evidence="5">
    <location>
        <begin position="38"/>
        <end position="67"/>
    </location>
</feature>
<dbReference type="Proteomes" id="UP000057158">
    <property type="component" value="Chromosome"/>
</dbReference>
<organism evidence="6 7">
    <name type="scientific">Desulfuromonas soudanensis</name>
    <dbReference type="NCBI Taxonomy" id="1603606"/>
    <lineage>
        <taxon>Bacteria</taxon>
        <taxon>Pseudomonadati</taxon>
        <taxon>Thermodesulfobacteriota</taxon>
        <taxon>Desulfuromonadia</taxon>
        <taxon>Desulfuromonadales</taxon>
        <taxon>Desulfuromonadaceae</taxon>
        <taxon>Desulfuromonas</taxon>
    </lineage>
</organism>
<keyword evidence="7" id="KW-1185">Reference proteome</keyword>
<dbReference type="SUPFAM" id="SSF54862">
    <property type="entry name" value="4Fe-4S ferredoxins"/>
    <property type="match status" value="1"/>
</dbReference>
<evidence type="ECO:0000256" key="1">
    <source>
        <dbReference type="ARBA" id="ARBA00022485"/>
    </source>
</evidence>
<dbReference type="GO" id="GO:0046872">
    <property type="term" value="F:metal ion binding"/>
    <property type="evidence" value="ECO:0007669"/>
    <property type="project" value="UniProtKB-KW"/>
</dbReference>
<dbReference type="InterPro" id="IPR017900">
    <property type="entry name" value="4Fe4S_Fe_S_CS"/>
</dbReference>
<dbReference type="PANTHER" id="PTHR43687:SF4">
    <property type="entry name" value="BLR5484 PROTEIN"/>
    <property type="match status" value="1"/>
</dbReference>
<evidence type="ECO:0000256" key="4">
    <source>
        <dbReference type="ARBA" id="ARBA00023014"/>
    </source>
</evidence>
<keyword evidence="1" id="KW-0004">4Fe-4S</keyword>
<dbReference type="KEGG" id="des:DSOUD_2469"/>
<sequence length="94" mass="9939">MRYLEEVSTLKLDRQVCIGCGLCAMVCPHGVFSVEEKKARILDLDRCMECGACARNCPVAALAVKAGVGCASAIIYGWLTGKEPSCDCGGESCC</sequence>
<keyword evidence="2" id="KW-0479">Metal-binding</keyword>
<keyword evidence="4" id="KW-0411">Iron-sulfur</keyword>
<evidence type="ECO:0000313" key="6">
    <source>
        <dbReference type="EMBL" id="ALC17222.1"/>
    </source>
</evidence>
<gene>
    <name evidence="6" type="primary">hgcB</name>
    <name evidence="6" type="ORF">DSOUD_2469</name>
</gene>
<keyword evidence="3" id="KW-0408">Iron</keyword>
<accession>A0A0M4D7Q8</accession>
<proteinExistence type="predicted"/>
<dbReference type="Gene3D" id="3.30.70.20">
    <property type="match status" value="1"/>
</dbReference>
<feature type="domain" description="4Fe-4S ferredoxin-type" evidence="5">
    <location>
        <begin position="8"/>
        <end position="37"/>
    </location>
</feature>
<evidence type="ECO:0000259" key="5">
    <source>
        <dbReference type="PROSITE" id="PS51379"/>
    </source>
</evidence>
<evidence type="ECO:0000256" key="2">
    <source>
        <dbReference type="ARBA" id="ARBA00022723"/>
    </source>
</evidence>
<dbReference type="PROSITE" id="PS00198">
    <property type="entry name" value="4FE4S_FER_1"/>
    <property type="match status" value="1"/>
</dbReference>
<dbReference type="RefSeq" id="WP_053551250.1">
    <property type="nucleotide sequence ID" value="NZ_CP010802.1"/>
</dbReference>